<name>A0A327KXW6_9BRAD</name>
<feature type="transmembrane region" description="Helical" evidence="1">
    <location>
        <begin position="37"/>
        <end position="56"/>
    </location>
</feature>
<dbReference type="Gene3D" id="3.30.450.20">
    <property type="entry name" value="PAS domain"/>
    <property type="match status" value="1"/>
</dbReference>
<keyword evidence="4" id="KW-1185">Reference proteome</keyword>
<dbReference type="AlphaFoldDB" id="A0A327KXW6"/>
<reference evidence="3 4" key="1">
    <citation type="submission" date="2017-07" db="EMBL/GenBank/DDBJ databases">
        <title>Draft Genome Sequences of Select Purple Nonsulfur Bacteria.</title>
        <authorList>
            <person name="Lasarre B."/>
            <person name="Mckinlay J.B."/>
        </authorList>
    </citation>
    <scope>NUCLEOTIDE SEQUENCE [LARGE SCALE GENOMIC DNA]</scope>
    <source>
        <strain evidence="3 4">DSM 5909</strain>
    </source>
</reference>
<proteinExistence type="predicted"/>
<protein>
    <recommendedName>
        <fullName evidence="2">Double Cache domain-containing protein</fullName>
    </recommendedName>
</protein>
<dbReference type="Proteomes" id="UP000249130">
    <property type="component" value="Unassembled WGS sequence"/>
</dbReference>
<keyword evidence="1" id="KW-0812">Transmembrane</keyword>
<dbReference type="Pfam" id="PF14827">
    <property type="entry name" value="dCache_3"/>
    <property type="match status" value="1"/>
</dbReference>
<dbReference type="InterPro" id="IPR029151">
    <property type="entry name" value="Sensor-like_sf"/>
</dbReference>
<feature type="domain" description="Double Cache" evidence="2">
    <location>
        <begin position="80"/>
        <end position="303"/>
    </location>
</feature>
<dbReference type="RefSeq" id="WP_245431027.1">
    <property type="nucleotide sequence ID" value="NZ_NPEX01000074.1"/>
</dbReference>
<evidence type="ECO:0000313" key="3">
    <source>
        <dbReference type="EMBL" id="RAI43730.1"/>
    </source>
</evidence>
<evidence type="ECO:0000313" key="4">
    <source>
        <dbReference type="Proteomes" id="UP000249130"/>
    </source>
</evidence>
<evidence type="ECO:0000259" key="2">
    <source>
        <dbReference type="Pfam" id="PF14827"/>
    </source>
</evidence>
<dbReference type="SUPFAM" id="SSF103190">
    <property type="entry name" value="Sensory domain-like"/>
    <property type="match status" value="1"/>
</dbReference>
<organism evidence="3 4">
    <name type="scientific">Rhodoplanes roseus</name>
    <dbReference type="NCBI Taxonomy" id="29409"/>
    <lineage>
        <taxon>Bacteria</taxon>
        <taxon>Pseudomonadati</taxon>
        <taxon>Pseudomonadota</taxon>
        <taxon>Alphaproteobacteria</taxon>
        <taxon>Hyphomicrobiales</taxon>
        <taxon>Nitrobacteraceae</taxon>
        <taxon>Rhodoplanes</taxon>
    </lineage>
</organism>
<evidence type="ECO:0000256" key="1">
    <source>
        <dbReference type="SAM" id="Phobius"/>
    </source>
</evidence>
<gene>
    <name evidence="3" type="ORF">CH341_12855</name>
</gene>
<keyword evidence="1" id="KW-0472">Membrane</keyword>
<feature type="transmembrane region" description="Helical" evidence="1">
    <location>
        <begin position="321"/>
        <end position="340"/>
    </location>
</feature>
<sequence length="350" mass="37470">MSLESFVPPAADVPPVAASDTPAAAAHVRASRRGAPWIAPAVALVIAAVLGGMVWLQMRAQDAADTRDRDVRMRLVAGTLTSAFDNAGKFALSLAEATARRPDVIEALAVSDRARLQALSQGPYAYLARQAGVQIYGYHGMDLRYLLRMHRLDTFGDDISGFRPMIVAANRSGRAQTGFEIGIAGLGIRGVALVERDKAPVGTMEVGLDVRPILDLVKASTNADVGVVLAPAMVGVALDPKLPRFGDLVLALSTDDDRFAALLKSSRMRALRDVQVETREIDGRPFSVVSQPLVDFSGRLVGMTIAVEEIPDDRGRLRTELVVTALCGGILAWIVFAVLLRSALARRSRP</sequence>
<dbReference type="InterPro" id="IPR029150">
    <property type="entry name" value="dCache_3"/>
</dbReference>
<comment type="caution">
    <text evidence="3">The sequence shown here is derived from an EMBL/GenBank/DDBJ whole genome shotgun (WGS) entry which is preliminary data.</text>
</comment>
<dbReference type="EMBL" id="NPEX01000074">
    <property type="protein sequence ID" value="RAI43730.1"/>
    <property type="molecule type" value="Genomic_DNA"/>
</dbReference>
<keyword evidence="1" id="KW-1133">Transmembrane helix</keyword>
<accession>A0A327KXW6</accession>